<sequence>MMKLDLIHVLITHTNLYLIKINLKLNIFSNQLIKSILKAKIYYQNLNLVILILKYSILNYKIINLSKKKNNLQNYKLYHYYYKIKNFYNLKNLGINILKLKQYQKQTKLLEEIYFIFQLINLKLQIEIIDLVSRALVTNTIIFLYCELAVHILLLIN</sequence>
<organism evidence="1 2">
    <name type="scientific">Paramecium sonneborni</name>
    <dbReference type="NCBI Taxonomy" id="65129"/>
    <lineage>
        <taxon>Eukaryota</taxon>
        <taxon>Sar</taxon>
        <taxon>Alveolata</taxon>
        <taxon>Ciliophora</taxon>
        <taxon>Intramacronucleata</taxon>
        <taxon>Oligohymenophorea</taxon>
        <taxon>Peniculida</taxon>
        <taxon>Parameciidae</taxon>
        <taxon>Paramecium</taxon>
    </lineage>
</organism>
<name>A0A8S1PJJ9_9CILI</name>
<dbReference type="Proteomes" id="UP000692954">
    <property type="component" value="Unassembled WGS sequence"/>
</dbReference>
<keyword evidence="2" id="KW-1185">Reference proteome</keyword>
<proteinExistence type="predicted"/>
<dbReference type="AlphaFoldDB" id="A0A8S1PJJ9"/>
<accession>A0A8S1PJJ9</accession>
<dbReference type="EMBL" id="CAJJDN010000080">
    <property type="protein sequence ID" value="CAD8103357.1"/>
    <property type="molecule type" value="Genomic_DNA"/>
</dbReference>
<comment type="caution">
    <text evidence="1">The sequence shown here is derived from an EMBL/GenBank/DDBJ whole genome shotgun (WGS) entry which is preliminary data.</text>
</comment>
<gene>
    <name evidence="1" type="ORF">PSON_ATCC_30995.1.T0800054</name>
</gene>
<protein>
    <submittedName>
        <fullName evidence="1">Uncharacterized protein</fullName>
    </submittedName>
</protein>
<reference evidence="1" key="1">
    <citation type="submission" date="2021-01" db="EMBL/GenBank/DDBJ databases">
        <authorList>
            <consortium name="Genoscope - CEA"/>
            <person name="William W."/>
        </authorList>
    </citation>
    <scope>NUCLEOTIDE SEQUENCE</scope>
</reference>
<evidence type="ECO:0000313" key="2">
    <source>
        <dbReference type="Proteomes" id="UP000692954"/>
    </source>
</evidence>
<evidence type="ECO:0000313" key="1">
    <source>
        <dbReference type="EMBL" id="CAD8103357.1"/>
    </source>
</evidence>